<dbReference type="InterPro" id="IPR006680">
    <property type="entry name" value="Amidohydro-rel"/>
</dbReference>
<keyword evidence="3" id="KW-0378">Hydrolase</keyword>
<dbReference type="AlphaFoldDB" id="A0A2N3KMV6"/>
<comment type="caution">
    <text evidence="3">The sequence shown here is derived from an EMBL/GenBank/DDBJ whole genome shotgun (WGS) entry which is preliminary data.</text>
</comment>
<dbReference type="EMBL" id="NWTK01000013">
    <property type="protein sequence ID" value="PKR51826.1"/>
    <property type="molecule type" value="Genomic_DNA"/>
</dbReference>
<dbReference type="PANTHER" id="PTHR43569">
    <property type="entry name" value="AMIDOHYDROLASE"/>
    <property type="match status" value="1"/>
</dbReference>
<evidence type="ECO:0000256" key="1">
    <source>
        <dbReference type="ARBA" id="ARBA00038310"/>
    </source>
</evidence>
<dbReference type="GO" id="GO:0016787">
    <property type="term" value="F:hydrolase activity"/>
    <property type="evidence" value="ECO:0007669"/>
    <property type="project" value="UniProtKB-KW"/>
</dbReference>
<comment type="similarity">
    <text evidence="1">Belongs to the metallo-dependent hydrolases superfamily.</text>
</comment>
<gene>
    <name evidence="3" type="ORF">COO20_18475</name>
</gene>
<evidence type="ECO:0000313" key="3">
    <source>
        <dbReference type="EMBL" id="PKR51826.1"/>
    </source>
</evidence>
<organism evidence="3 4">
    <name type="scientific">Thalassospira marina</name>
    <dbReference type="NCBI Taxonomy" id="2048283"/>
    <lineage>
        <taxon>Bacteria</taxon>
        <taxon>Pseudomonadati</taxon>
        <taxon>Pseudomonadota</taxon>
        <taxon>Alphaproteobacteria</taxon>
        <taxon>Rhodospirillales</taxon>
        <taxon>Thalassospiraceae</taxon>
        <taxon>Thalassospira</taxon>
    </lineage>
</organism>
<feature type="domain" description="Amidohydrolase-related" evidence="2">
    <location>
        <begin position="3"/>
        <end position="278"/>
    </location>
</feature>
<dbReference type="SUPFAM" id="SSF51556">
    <property type="entry name" value="Metallo-dependent hydrolases"/>
    <property type="match status" value="1"/>
</dbReference>
<sequence>MIIDTHLHILDLDTLKYPWLADVAPLNHNHLYADYAPHAEAAGITATLHMEADVAPDLIDAEIRNVEAVARGANGRLTGMIAACRPEDDGFAAWLENIGENSIIRGLRRPLHVVPDAVSQDAKFRANLALLGKAGLSFDLCVLARQLPLAIALVDALPDVTFVLDHCGVPDIAGNDFTPWAAHISDLAKRANVVVKISGIQAYAGVADPNVEILRPWFEHSIAAFGWDRVIWGSDWPVCNLGGDLAGWVAKTRTLLAGCSDDECNALLWKNAVRLWDLPVLE</sequence>
<dbReference type="PANTHER" id="PTHR43569:SF2">
    <property type="entry name" value="AMIDOHYDROLASE-RELATED DOMAIN-CONTAINING PROTEIN"/>
    <property type="match status" value="1"/>
</dbReference>
<dbReference type="Pfam" id="PF04909">
    <property type="entry name" value="Amidohydro_2"/>
    <property type="match status" value="1"/>
</dbReference>
<dbReference type="Proteomes" id="UP000233597">
    <property type="component" value="Unassembled WGS sequence"/>
</dbReference>
<proteinExistence type="inferred from homology"/>
<dbReference type="RefSeq" id="WP_101269240.1">
    <property type="nucleotide sequence ID" value="NZ_NWTK01000013.1"/>
</dbReference>
<reference evidence="3 4" key="1">
    <citation type="submission" date="2017-09" db="EMBL/GenBank/DDBJ databases">
        <title>Biodiversity and function of Thalassospira species in the particle-attached aromatic-hydrocarbon-degrading consortia from the surface seawater of the South China Sea.</title>
        <authorList>
            <person name="Dong C."/>
            <person name="Liu R."/>
            <person name="Shao Z."/>
        </authorList>
    </citation>
    <scope>NUCLEOTIDE SEQUENCE [LARGE SCALE GENOMIC DNA]</scope>
    <source>
        <strain evidence="3 4">CSC1P2</strain>
    </source>
</reference>
<evidence type="ECO:0000259" key="2">
    <source>
        <dbReference type="Pfam" id="PF04909"/>
    </source>
</evidence>
<evidence type="ECO:0000313" key="4">
    <source>
        <dbReference type="Proteomes" id="UP000233597"/>
    </source>
</evidence>
<accession>A0A2N3KMV6</accession>
<dbReference type="InterPro" id="IPR032466">
    <property type="entry name" value="Metal_Hydrolase"/>
</dbReference>
<dbReference type="InterPro" id="IPR052350">
    <property type="entry name" value="Metallo-dep_Lactonases"/>
</dbReference>
<name>A0A2N3KMV6_9PROT</name>
<protein>
    <submittedName>
        <fullName evidence="3">Amidohydrolase</fullName>
    </submittedName>
</protein>
<dbReference type="OrthoDB" id="7183088at2"/>
<dbReference type="Gene3D" id="3.20.20.140">
    <property type="entry name" value="Metal-dependent hydrolases"/>
    <property type="match status" value="1"/>
</dbReference>